<accession>A0A4D4J833</accession>
<protein>
    <submittedName>
        <fullName evidence="1">Uncharacterized protein</fullName>
    </submittedName>
</protein>
<proteinExistence type="predicted"/>
<keyword evidence="2" id="KW-1185">Reference proteome</keyword>
<comment type="caution">
    <text evidence="1">The sequence shown here is derived from an EMBL/GenBank/DDBJ whole genome shotgun (WGS) entry which is preliminary data.</text>
</comment>
<dbReference type="AlphaFoldDB" id="A0A4D4J833"/>
<name>A0A4D4J833_9PSEU</name>
<sequence>MWRVPGSNTFGVSVSDKLGIGDLDISSGRLSTITVGRHEGRKLEEGSGPGNCDVAIAVSATSRALITAVAGQDTAKACDVAMRVANAIEPKLP</sequence>
<evidence type="ECO:0000313" key="2">
    <source>
        <dbReference type="Proteomes" id="UP000298860"/>
    </source>
</evidence>
<reference evidence="2" key="1">
    <citation type="submission" date="2019-04" db="EMBL/GenBank/DDBJ databases">
        <title>Draft genome sequence of Pseudonocardiaceae bacterium SL3-2-4.</title>
        <authorList>
            <person name="Ningsih F."/>
            <person name="Yokota A."/>
            <person name="Sakai Y."/>
            <person name="Nanatani K."/>
            <person name="Yabe S."/>
            <person name="Oetari A."/>
            <person name="Sjamsuridzal W."/>
        </authorList>
    </citation>
    <scope>NUCLEOTIDE SEQUENCE [LARGE SCALE GENOMIC DNA]</scope>
    <source>
        <strain evidence="2">SL3-2-4</strain>
    </source>
</reference>
<evidence type="ECO:0000313" key="1">
    <source>
        <dbReference type="EMBL" id="GDY31372.1"/>
    </source>
</evidence>
<dbReference type="Proteomes" id="UP000298860">
    <property type="component" value="Unassembled WGS sequence"/>
</dbReference>
<organism evidence="1 2">
    <name type="scientific">Gandjariella thermophila</name>
    <dbReference type="NCBI Taxonomy" id="1931992"/>
    <lineage>
        <taxon>Bacteria</taxon>
        <taxon>Bacillati</taxon>
        <taxon>Actinomycetota</taxon>
        <taxon>Actinomycetes</taxon>
        <taxon>Pseudonocardiales</taxon>
        <taxon>Pseudonocardiaceae</taxon>
        <taxon>Gandjariella</taxon>
    </lineage>
</organism>
<gene>
    <name evidence="1" type="ORF">GTS_30050</name>
</gene>
<dbReference type="EMBL" id="BJFL01000013">
    <property type="protein sequence ID" value="GDY31372.1"/>
    <property type="molecule type" value="Genomic_DNA"/>
</dbReference>